<evidence type="ECO:0000313" key="2">
    <source>
        <dbReference type="Proteomes" id="UP000631114"/>
    </source>
</evidence>
<proteinExistence type="predicted"/>
<sequence length="64" mass="7443">MVDPLHLCYLKLASIQAMKSRVPFRVVMRLGVKEFHLVYGVMNWSIGFAFTKLSLGKEYTRYCV</sequence>
<accession>A0A835I0W8</accession>
<comment type="caution">
    <text evidence="1">The sequence shown here is derived from an EMBL/GenBank/DDBJ whole genome shotgun (WGS) entry which is preliminary data.</text>
</comment>
<keyword evidence="2" id="KW-1185">Reference proteome</keyword>
<protein>
    <submittedName>
        <fullName evidence="1">Uncharacterized protein</fullName>
    </submittedName>
</protein>
<gene>
    <name evidence="1" type="ORF">IFM89_010094</name>
</gene>
<organism evidence="1 2">
    <name type="scientific">Coptis chinensis</name>
    <dbReference type="NCBI Taxonomy" id="261450"/>
    <lineage>
        <taxon>Eukaryota</taxon>
        <taxon>Viridiplantae</taxon>
        <taxon>Streptophyta</taxon>
        <taxon>Embryophyta</taxon>
        <taxon>Tracheophyta</taxon>
        <taxon>Spermatophyta</taxon>
        <taxon>Magnoliopsida</taxon>
        <taxon>Ranunculales</taxon>
        <taxon>Ranunculaceae</taxon>
        <taxon>Coptidoideae</taxon>
        <taxon>Coptis</taxon>
    </lineage>
</organism>
<dbReference type="Proteomes" id="UP000631114">
    <property type="component" value="Unassembled WGS sequence"/>
</dbReference>
<reference evidence="1 2" key="1">
    <citation type="submission" date="2020-10" db="EMBL/GenBank/DDBJ databases">
        <title>The Coptis chinensis genome and diversification of protoberbering-type alkaloids.</title>
        <authorList>
            <person name="Wang B."/>
            <person name="Shu S."/>
            <person name="Song C."/>
            <person name="Liu Y."/>
        </authorList>
    </citation>
    <scope>NUCLEOTIDE SEQUENCE [LARGE SCALE GENOMIC DNA]</scope>
    <source>
        <strain evidence="1">HL-2020</strain>
        <tissue evidence="1">Leaf</tissue>
    </source>
</reference>
<name>A0A835I0W8_9MAGN</name>
<dbReference type="EMBL" id="JADFTS010000004">
    <property type="protein sequence ID" value="KAF9608609.1"/>
    <property type="molecule type" value="Genomic_DNA"/>
</dbReference>
<evidence type="ECO:0000313" key="1">
    <source>
        <dbReference type="EMBL" id="KAF9608609.1"/>
    </source>
</evidence>
<dbReference type="AlphaFoldDB" id="A0A835I0W8"/>